<name>A0A927CER8_9BACL</name>
<evidence type="ECO:0000256" key="1">
    <source>
        <dbReference type="ARBA" id="ARBA00006068"/>
    </source>
</evidence>
<sequence>MKRWRLRIYSGGILIALLVVCGFYVYETYRPSNHFHPFHLPVLAVPSYSDEPAALPPVSVAAELSDRVTERPELVQEPGEAVAANRSEQTVVKDRQEELPNPGKPNQAEESTGFNVLVLGLDSREKEASRSDALMVAHVDPDQKSVHVLSIPRDTRVYLPGVGLTKVNHAYFLGAVKGGSEKATGAAIQAVSNLLRIPVHYYVKTDLKGFVELIDAIGGIEVELSKEVRISASRKVLPAGVVQMDGETALGFARERYSFADGDFGRQAGQVDVLKAAVKKMLSRERIAKLPELIGKLRKEAVETNMTDGDLLSLAWLFKDTDPKNIRRSSVPGRSVTEEDPLVGSKLWYWEPDRAALDSIVSSYMR</sequence>
<organism evidence="5 6">
    <name type="scientific">Paenibacillus oceani</name>
    <dbReference type="NCBI Taxonomy" id="2772510"/>
    <lineage>
        <taxon>Bacteria</taxon>
        <taxon>Bacillati</taxon>
        <taxon>Bacillota</taxon>
        <taxon>Bacilli</taxon>
        <taxon>Bacillales</taxon>
        <taxon>Paenibacillaceae</taxon>
        <taxon>Paenibacillus</taxon>
    </lineage>
</organism>
<dbReference type="Proteomes" id="UP000639396">
    <property type="component" value="Unassembled WGS sequence"/>
</dbReference>
<evidence type="ECO:0000313" key="6">
    <source>
        <dbReference type="Proteomes" id="UP000639396"/>
    </source>
</evidence>
<accession>A0A927CER8</accession>
<evidence type="ECO:0000313" key="5">
    <source>
        <dbReference type="EMBL" id="MBD2866713.1"/>
    </source>
</evidence>
<reference evidence="5" key="1">
    <citation type="submission" date="2020-09" db="EMBL/GenBank/DDBJ databases">
        <title>A novel bacterium of genus Paenibacillus, isolated from South China Sea.</title>
        <authorList>
            <person name="Huang H."/>
            <person name="Mo K."/>
            <person name="Hu Y."/>
        </authorList>
    </citation>
    <scope>NUCLEOTIDE SEQUENCE</scope>
    <source>
        <strain evidence="5">IB182363</strain>
    </source>
</reference>
<evidence type="ECO:0000256" key="3">
    <source>
        <dbReference type="SAM" id="Phobius"/>
    </source>
</evidence>
<dbReference type="NCBIfam" id="TIGR00350">
    <property type="entry name" value="lytR_cpsA_psr"/>
    <property type="match status" value="1"/>
</dbReference>
<dbReference type="Gene3D" id="3.40.630.190">
    <property type="entry name" value="LCP protein"/>
    <property type="match status" value="1"/>
</dbReference>
<evidence type="ECO:0000256" key="2">
    <source>
        <dbReference type="SAM" id="MobiDB-lite"/>
    </source>
</evidence>
<proteinExistence type="inferred from homology"/>
<comment type="similarity">
    <text evidence="1">Belongs to the LytR/CpsA/Psr (LCP) family.</text>
</comment>
<feature type="region of interest" description="Disordered" evidence="2">
    <location>
        <begin position="72"/>
        <end position="109"/>
    </location>
</feature>
<keyword evidence="3" id="KW-0472">Membrane</keyword>
<protein>
    <submittedName>
        <fullName evidence="5">LCP family protein</fullName>
    </submittedName>
</protein>
<gene>
    <name evidence="5" type="ORF">IDH45_32565</name>
</gene>
<dbReference type="InterPro" id="IPR004474">
    <property type="entry name" value="LytR_CpsA_psr"/>
</dbReference>
<dbReference type="Pfam" id="PF03816">
    <property type="entry name" value="LytR_cpsA_psr"/>
    <property type="match status" value="1"/>
</dbReference>
<feature type="transmembrane region" description="Helical" evidence="3">
    <location>
        <begin position="7"/>
        <end position="26"/>
    </location>
</feature>
<keyword evidence="6" id="KW-1185">Reference proteome</keyword>
<dbReference type="PANTHER" id="PTHR33392">
    <property type="entry name" value="POLYISOPRENYL-TEICHOIC ACID--PEPTIDOGLYCAN TEICHOIC ACID TRANSFERASE TAGU"/>
    <property type="match status" value="1"/>
</dbReference>
<keyword evidence="3" id="KW-0812">Transmembrane</keyword>
<dbReference type="PANTHER" id="PTHR33392:SF6">
    <property type="entry name" value="POLYISOPRENYL-TEICHOIC ACID--PEPTIDOGLYCAN TEICHOIC ACID TRANSFERASE TAGU"/>
    <property type="match status" value="1"/>
</dbReference>
<dbReference type="EMBL" id="JACXJA010000067">
    <property type="protein sequence ID" value="MBD2866713.1"/>
    <property type="molecule type" value="Genomic_DNA"/>
</dbReference>
<feature type="domain" description="Cell envelope-related transcriptional attenuator" evidence="4">
    <location>
        <begin position="130"/>
        <end position="282"/>
    </location>
</feature>
<dbReference type="AlphaFoldDB" id="A0A927CER8"/>
<evidence type="ECO:0000259" key="4">
    <source>
        <dbReference type="Pfam" id="PF03816"/>
    </source>
</evidence>
<dbReference type="InterPro" id="IPR050922">
    <property type="entry name" value="LytR/CpsA/Psr_CW_biosynth"/>
</dbReference>
<comment type="caution">
    <text evidence="5">The sequence shown here is derived from an EMBL/GenBank/DDBJ whole genome shotgun (WGS) entry which is preliminary data.</text>
</comment>
<keyword evidence="3" id="KW-1133">Transmembrane helix</keyword>
<dbReference type="RefSeq" id="WP_190932325.1">
    <property type="nucleotide sequence ID" value="NZ_JACXJA010000067.1"/>
</dbReference>